<organism evidence="6 7">
    <name type="scientific">Amedibacillus dolichus</name>
    <dbReference type="NCBI Taxonomy" id="31971"/>
    <lineage>
        <taxon>Bacteria</taxon>
        <taxon>Bacillati</taxon>
        <taxon>Bacillota</taxon>
        <taxon>Erysipelotrichia</taxon>
        <taxon>Erysipelotrichales</taxon>
        <taxon>Erysipelotrichaceae</taxon>
        <taxon>Amedibacillus</taxon>
    </lineage>
</organism>
<dbReference type="Pfam" id="PF00232">
    <property type="entry name" value="Glyco_hydro_1"/>
    <property type="match status" value="1"/>
</dbReference>
<evidence type="ECO:0000313" key="7">
    <source>
        <dbReference type="Proteomes" id="UP001529340"/>
    </source>
</evidence>
<dbReference type="InterPro" id="IPR017853">
    <property type="entry name" value="GH"/>
</dbReference>
<evidence type="ECO:0000256" key="5">
    <source>
        <dbReference type="RuleBase" id="RU003690"/>
    </source>
</evidence>
<dbReference type="PANTHER" id="PTHR10353">
    <property type="entry name" value="GLYCOSYL HYDROLASE"/>
    <property type="match status" value="1"/>
</dbReference>
<dbReference type="InterPro" id="IPR018120">
    <property type="entry name" value="Glyco_hydro_1_AS"/>
</dbReference>
<gene>
    <name evidence="6" type="ORF">QUV96_10735</name>
</gene>
<dbReference type="PRINTS" id="PR00131">
    <property type="entry name" value="GLHYDRLASE1"/>
</dbReference>
<dbReference type="RefSeq" id="WP_289608527.1">
    <property type="nucleotide sequence ID" value="NZ_JAUDCG010000075.1"/>
</dbReference>
<evidence type="ECO:0000256" key="4">
    <source>
        <dbReference type="PROSITE-ProRule" id="PRU10055"/>
    </source>
</evidence>
<comment type="similarity">
    <text evidence="1 5">Belongs to the glycosyl hydrolase 1 family.</text>
</comment>
<dbReference type="PROSITE" id="PS00572">
    <property type="entry name" value="GLYCOSYL_HYDROL_F1_1"/>
    <property type="match status" value="1"/>
</dbReference>
<evidence type="ECO:0000256" key="2">
    <source>
        <dbReference type="ARBA" id="ARBA00022801"/>
    </source>
</evidence>
<comment type="caution">
    <text evidence="6">The sequence shown here is derived from an EMBL/GenBank/DDBJ whole genome shotgun (WGS) entry which is preliminary data.</text>
</comment>
<feature type="active site" description="Nucleophile" evidence="4">
    <location>
        <position position="384"/>
    </location>
</feature>
<reference evidence="6" key="1">
    <citation type="submission" date="2023-06" db="EMBL/GenBank/DDBJ databases">
        <title>Identification and characterization of horizontal gene transfer across gut microbiota members of farm animals based on homology search.</title>
        <authorList>
            <person name="Schwarzerova J."/>
            <person name="Nykrynova M."/>
            <person name="Jureckova K."/>
            <person name="Cejkova D."/>
            <person name="Rychlik I."/>
        </authorList>
    </citation>
    <scope>NUCLEOTIDE SEQUENCE</scope>
    <source>
        <strain evidence="6">ET39</strain>
    </source>
</reference>
<keyword evidence="2 6" id="KW-0378">Hydrolase</keyword>
<dbReference type="EC" id="3.2.1.-" evidence="6"/>
<evidence type="ECO:0000313" key="6">
    <source>
        <dbReference type="EMBL" id="MDM8158101.1"/>
    </source>
</evidence>
<dbReference type="Proteomes" id="UP001529340">
    <property type="component" value="Unassembled WGS sequence"/>
</dbReference>
<name>A0ABT7UEP0_9FIRM</name>
<accession>A0ABT7UEP0</accession>
<evidence type="ECO:0000256" key="3">
    <source>
        <dbReference type="ARBA" id="ARBA00023295"/>
    </source>
</evidence>
<keyword evidence="7" id="KW-1185">Reference proteome</keyword>
<reference evidence="6" key="2">
    <citation type="submission" date="2023-06" db="EMBL/GenBank/DDBJ databases">
        <authorList>
            <person name="Zeman M."/>
            <person name="Kubasova T."/>
            <person name="Jahodarova E."/>
            <person name="Nykrynova M."/>
            <person name="Rychlik I."/>
        </authorList>
    </citation>
    <scope>NUCLEOTIDE SEQUENCE</scope>
    <source>
        <strain evidence="6">ET39</strain>
    </source>
</reference>
<sequence length="486" mass="56654">MKKKLNEFPPNFLWGGATAATQCEGAWNVAGKGDSILDHCTNGDKNHPRLITNEIDTSRYFYPSHYGCKQYEYYEEDIKLFAEAGFKIYRLSINWSRIYPNGDDDLPNFEGLEYYRKVFEKCLSFGIEPVVTMTHYDMPWNLALKYGGWKNRKLIDLFVKYAKTIITEYKGLVKRWLTFNEINFGTVSYGEYVTSGIIPKKGCIIMDDSEATLDEVNDRFQALHHELVASAKVVKLAHSIDPSISVGCMVCGFAYYPISCKPEDIAQAQRDMEIWNYYCMDVMCKGKYPYWAERYWDDHHIKLTIVDEDFKDFKEGIVDFVSFSYYRTDCSQANQQKLTEKTNFGLKNPLLDATQWGWTIDPDGLRWLLNEFYNRYEKPLIIVENGIGAYDQKEEDEAIHDFERIEYLKKHIKAMKEAIRDGVDLIGYTCWSAIDIVSASTGEFKKRYGLIYVDADDYGHGSYKRYKKDSFFWYKKVIESNGEILD</sequence>
<dbReference type="InterPro" id="IPR001360">
    <property type="entry name" value="Glyco_hydro_1"/>
</dbReference>
<dbReference type="PANTHER" id="PTHR10353:SF122">
    <property type="entry name" value="6-PHOSPHO-BETA-GLUCOSIDASE ASCB-RELATED"/>
    <property type="match status" value="1"/>
</dbReference>
<evidence type="ECO:0000256" key="1">
    <source>
        <dbReference type="ARBA" id="ARBA00010838"/>
    </source>
</evidence>
<protein>
    <submittedName>
        <fullName evidence="6">Glycoside hydrolase family 1 protein</fullName>
        <ecNumber evidence="6">3.2.1.-</ecNumber>
    </submittedName>
</protein>
<keyword evidence="3 6" id="KW-0326">Glycosidase</keyword>
<dbReference type="Gene3D" id="3.20.20.80">
    <property type="entry name" value="Glycosidases"/>
    <property type="match status" value="1"/>
</dbReference>
<dbReference type="GO" id="GO:0016798">
    <property type="term" value="F:hydrolase activity, acting on glycosyl bonds"/>
    <property type="evidence" value="ECO:0007669"/>
    <property type="project" value="UniProtKB-KW"/>
</dbReference>
<dbReference type="SUPFAM" id="SSF51445">
    <property type="entry name" value="(Trans)glycosidases"/>
    <property type="match status" value="1"/>
</dbReference>
<dbReference type="EMBL" id="JAUDCG010000075">
    <property type="protein sequence ID" value="MDM8158101.1"/>
    <property type="molecule type" value="Genomic_DNA"/>
</dbReference>
<proteinExistence type="inferred from homology"/>